<organism evidence="2 3">
    <name type="scientific">Devosia enhydra</name>
    <dbReference type="NCBI Taxonomy" id="665118"/>
    <lineage>
        <taxon>Bacteria</taxon>
        <taxon>Pseudomonadati</taxon>
        <taxon>Pseudomonadota</taxon>
        <taxon>Alphaproteobacteria</taxon>
        <taxon>Hyphomicrobiales</taxon>
        <taxon>Devosiaceae</taxon>
        <taxon>Devosia</taxon>
    </lineage>
</organism>
<protein>
    <submittedName>
        <fullName evidence="2">Uncharacterized protein</fullName>
    </submittedName>
</protein>
<accession>A0A1K2I0E7</accession>
<feature type="region of interest" description="Disordered" evidence="1">
    <location>
        <begin position="170"/>
        <end position="204"/>
    </location>
</feature>
<keyword evidence="3" id="KW-1185">Reference proteome</keyword>
<evidence type="ECO:0000313" key="3">
    <source>
        <dbReference type="Proteomes" id="UP000183447"/>
    </source>
</evidence>
<feature type="region of interest" description="Disordered" evidence="1">
    <location>
        <begin position="105"/>
        <end position="127"/>
    </location>
</feature>
<dbReference type="Proteomes" id="UP000183447">
    <property type="component" value="Unassembled WGS sequence"/>
</dbReference>
<feature type="compositionally biased region" description="Basic and acidic residues" evidence="1">
    <location>
        <begin position="118"/>
        <end position="127"/>
    </location>
</feature>
<dbReference type="EMBL" id="FPKU01000002">
    <property type="protein sequence ID" value="SFZ85145.1"/>
    <property type="molecule type" value="Genomic_DNA"/>
</dbReference>
<reference evidence="2 3" key="1">
    <citation type="submission" date="2016-11" db="EMBL/GenBank/DDBJ databases">
        <authorList>
            <person name="Jaros S."/>
            <person name="Januszkiewicz K."/>
            <person name="Wedrychowicz H."/>
        </authorList>
    </citation>
    <scope>NUCLEOTIDE SEQUENCE [LARGE SCALE GENOMIC DNA]</scope>
    <source>
        <strain evidence="2 3">ATCC 23634</strain>
    </source>
</reference>
<gene>
    <name evidence="2" type="ORF">SAMN02983003_2411</name>
</gene>
<evidence type="ECO:0000256" key="1">
    <source>
        <dbReference type="SAM" id="MobiDB-lite"/>
    </source>
</evidence>
<name>A0A1K2I0E7_9HYPH</name>
<sequence>MVRSGLGRVSNHGAGRAGLATCTPVVPANAGTSVDRTLSPNGTLHFRRNDGGRGWCALHLSLWGRGRRGAPGEGASRSRVGQGPLTLALTPFEHSSLAFSPQIAPPERFGLRHGSKPPKGEGTQEPRDLCPVLVLRDAPAGLLRMRTSATYEKDLARQSIHRSARTLWVASKPQDEDLGEVPKTPLASDGADFRQNPWPRARRR</sequence>
<evidence type="ECO:0000313" key="2">
    <source>
        <dbReference type="EMBL" id="SFZ85145.1"/>
    </source>
</evidence>
<dbReference type="AlphaFoldDB" id="A0A1K2I0E7"/>
<proteinExistence type="predicted"/>